<evidence type="ECO:0000313" key="4">
    <source>
        <dbReference type="Proteomes" id="UP001059380"/>
    </source>
</evidence>
<dbReference type="Gene3D" id="2.50.20.10">
    <property type="entry name" value="Lipoprotein localisation LolA/LolB/LppX"/>
    <property type="match status" value="1"/>
</dbReference>
<evidence type="ECO:0000313" key="3">
    <source>
        <dbReference type="EMBL" id="UWZ81963.1"/>
    </source>
</evidence>
<dbReference type="AlphaFoldDB" id="A0A9J7BHP9"/>
<dbReference type="RefSeq" id="WP_260790955.1">
    <property type="nucleotide sequence ID" value="NZ_CP093313.1"/>
</dbReference>
<keyword evidence="3" id="KW-0449">Lipoprotein</keyword>
<gene>
    <name evidence="3" type="ORF">MOP44_15425</name>
</gene>
<keyword evidence="4" id="KW-1185">Reference proteome</keyword>
<proteinExistence type="predicted"/>
<feature type="chain" id="PRO_5039937388" evidence="2">
    <location>
        <begin position="21"/>
        <end position="227"/>
    </location>
</feature>
<feature type="signal peptide" evidence="2">
    <location>
        <begin position="1"/>
        <end position="20"/>
    </location>
</feature>
<dbReference type="EMBL" id="CP093313">
    <property type="protein sequence ID" value="UWZ81963.1"/>
    <property type="molecule type" value="Genomic_DNA"/>
</dbReference>
<reference evidence="3" key="1">
    <citation type="submission" date="2021-04" db="EMBL/GenBank/DDBJ databases">
        <title>Phylogenetic analysis of Acidobacteriaceae.</title>
        <authorList>
            <person name="Qiu L."/>
            <person name="Zhang Q."/>
        </authorList>
    </citation>
    <scope>NUCLEOTIDE SEQUENCE</scope>
    <source>
        <strain evidence="3">DSM 25168</strain>
    </source>
</reference>
<evidence type="ECO:0000256" key="1">
    <source>
        <dbReference type="ARBA" id="ARBA00022729"/>
    </source>
</evidence>
<evidence type="ECO:0000256" key="2">
    <source>
        <dbReference type="SAM" id="SignalP"/>
    </source>
</evidence>
<dbReference type="SUPFAM" id="SSF89392">
    <property type="entry name" value="Prokaryotic lipoproteins and lipoprotein localization factors"/>
    <property type="match status" value="1"/>
</dbReference>
<accession>A0A9J7BHP9</accession>
<name>A0A9J7BHP9_9BACT</name>
<sequence length="227" mass="25075">MRKFLVVLVAVTVFGAPAMRADDLDSVLRKLDAAAVSFRSTSADFKIVNAMTDPIPETEEQTGAVYYERKNKSFQMAAHIQQVDGRPVPKTYMFSGGEMKLWEGGALNQVTTLTKAGKFESYLALGFGASGKDLEEKWTITYDGDETIAGVKTAKLELVAKDPGVRKNLPKVIVWMDTTRGISMKQFFDEGQGQSRTCTYSNIKLNASLPGDAFTFPTNSKTQYIKR</sequence>
<protein>
    <submittedName>
        <fullName evidence="3">Outer membrane lipoprotein-sorting protein</fullName>
    </submittedName>
</protein>
<keyword evidence="1 2" id="KW-0732">Signal</keyword>
<dbReference type="KEGG" id="orp:MOP44_15425"/>
<dbReference type="InterPro" id="IPR029046">
    <property type="entry name" value="LolA/LolB/LppX"/>
</dbReference>
<dbReference type="Proteomes" id="UP001059380">
    <property type="component" value="Chromosome"/>
</dbReference>
<organism evidence="3 4">
    <name type="scientific">Occallatibacter riparius</name>
    <dbReference type="NCBI Taxonomy" id="1002689"/>
    <lineage>
        <taxon>Bacteria</taxon>
        <taxon>Pseudomonadati</taxon>
        <taxon>Acidobacteriota</taxon>
        <taxon>Terriglobia</taxon>
        <taxon>Terriglobales</taxon>
        <taxon>Acidobacteriaceae</taxon>
        <taxon>Occallatibacter</taxon>
    </lineage>
</organism>